<accession>A0ACB9LQY5</accession>
<dbReference type="EMBL" id="CM039436">
    <property type="protein sequence ID" value="KAI4313648.1"/>
    <property type="molecule type" value="Genomic_DNA"/>
</dbReference>
<evidence type="ECO:0000313" key="2">
    <source>
        <dbReference type="Proteomes" id="UP000828941"/>
    </source>
</evidence>
<protein>
    <submittedName>
        <fullName evidence="1">Uncharacterized protein</fullName>
    </submittedName>
</protein>
<organism evidence="1 2">
    <name type="scientific">Bauhinia variegata</name>
    <name type="common">Purple orchid tree</name>
    <name type="synonym">Phanera variegata</name>
    <dbReference type="NCBI Taxonomy" id="167791"/>
    <lineage>
        <taxon>Eukaryota</taxon>
        <taxon>Viridiplantae</taxon>
        <taxon>Streptophyta</taxon>
        <taxon>Embryophyta</taxon>
        <taxon>Tracheophyta</taxon>
        <taxon>Spermatophyta</taxon>
        <taxon>Magnoliopsida</taxon>
        <taxon>eudicotyledons</taxon>
        <taxon>Gunneridae</taxon>
        <taxon>Pentapetalae</taxon>
        <taxon>rosids</taxon>
        <taxon>fabids</taxon>
        <taxon>Fabales</taxon>
        <taxon>Fabaceae</taxon>
        <taxon>Cercidoideae</taxon>
        <taxon>Cercideae</taxon>
        <taxon>Bauhiniinae</taxon>
        <taxon>Bauhinia</taxon>
    </lineage>
</organism>
<keyword evidence="2" id="KW-1185">Reference proteome</keyword>
<reference evidence="1 2" key="1">
    <citation type="journal article" date="2022" name="DNA Res.">
        <title>Chromosomal-level genome assembly of the orchid tree Bauhinia variegata (Leguminosae; Cercidoideae) supports the allotetraploid origin hypothesis of Bauhinia.</title>
        <authorList>
            <person name="Zhong Y."/>
            <person name="Chen Y."/>
            <person name="Zheng D."/>
            <person name="Pang J."/>
            <person name="Liu Y."/>
            <person name="Luo S."/>
            <person name="Meng S."/>
            <person name="Qian L."/>
            <person name="Wei D."/>
            <person name="Dai S."/>
            <person name="Zhou R."/>
        </authorList>
    </citation>
    <scope>NUCLEOTIDE SEQUENCE [LARGE SCALE GENOMIC DNA]</scope>
    <source>
        <strain evidence="1">BV-YZ2020</strain>
    </source>
</reference>
<dbReference type="Proteomes" id="UP000828941">
    <property type="component" value="Chromosome 11"/>
</dbReference>
<proteinExistence type="predicted"/>
<name>A0ACB9LQY5_BAUVA</name>
<sequence>MVSHGHQAAPLLLLAIFFNIYFALPIFAELPNFHYEPKSDQPLNFLVIGDWGRRGLFNQSLVAAEMGKIGDKLDIDFVVSTGDNFYDDGLTGVHDPAFVESFSKVYTARSLHRPWFSVLGNHDYRGDVLAQLSPALQKIDRRWFCLRSYALSAEYADFFFLDTSPFVDHYFKDWDHKYDWRGLSSRKTYLTNLLKDFEEALKKSTANWKIVVGHHPIRSIGRHGDTPELIEQIVPLLKANDVHMYMNGHDHCLEHISSRDGSVQYLTSGAGSKAWRGDIKSSNDEHVKFFFDGQGFMSVQITQTTAEVVFYDVHGDIRHQFELIKPQQLHASV</sequence>
<evidence type="ECO:0000313" key="1">
    <source>
        <dbReference type="EMBL" id="KAI4313648.1"/>
    </source>
</evidence>
<comment type="caution">
    <text evidence="1">The sequence shown here is derived from an EMBL/GenBank/DDBJ whole genome shotgun (WGS) entry which is preliminary data.</text>
</comment>
<gene>
    <name evidence="1" type="ORF">L6164_026607</name>
</gene>